<dbReference type="Pfam" id="PF17963">
    <property type="entry name" value="Big_9"/>
    <property type="match status" value="16"/>
</dbReference>
<protein>
    <recommendedName>
        <fullName evidence="2">Cadherin domain-containing protein</fullName>
    </recommendedName>
</protein>
<dbReference type="NCBIfam" id="NF012211">
    <property type="entry name" value="tand_rpt_95"/>
    <property type="match status" value="16"/>
</dbReference>
<reference evidence="3" key="1">
    <citation type="journal article" date="2022" name="Arch. Microbiol.">
        <title>Thiomicrorhabdus immobilis sp. nov., a mesophilic sulfur-oxidizing bacterium isolated from sediment of a brackish lake in northern Japan.</title>
        <authorList>
            <person name="Kojima H."/>
            <person name="Mochizuki J."/>
            <person name="Kanda M."/>
            <person name="Watanabe T."/>
            <person name="Fukui M."/>
        </authorList>
    </citation>
    <scope>NUCLEOTIDE SEQUENCE</scope>
    <source>
        <strain evidence="3">Am19</strain>
    </source>
</reference>
<organism evidence="3 4">
    <name type="scientific">Thiomicrorhabdus immobilis</name>
    <dbReference type="NCBI Taxonomy" id="2791037"/>
    <lineage>
        <taxon>Bacteria</taxon>
        <taxon>Pseudomonadati</taxon>
        <taxon>Pseudomonadota</taxon>
        <taxon>Gammaproteobacteria</taxon>
        <taxon>Thiotrichales</taxon>
        <taxon>Piscirickettsiaceae</taxon>
        <taxon>Thiomicrorhabdus</taxon>
    </lineage>
</organism>
<accession>A0ABN6CXK6</accession>
<feature type="region of interest" description="Disordered" evidence="1">
    <location>
        <begin position="2267"/>
        <end position="2290"/>
    </location>
</feature>
<dbReference type="Gene3D" id="2.60.40.3440">
    <property type="match status" value="16"/>
</dbReference>
<dbReference type="EMBL" id="AP024202">
    <property type="protein sequence ID" value="BCN93696.1"/>
    <property type="molecule type" value="Genomic_DNA"/>
</dbReference>
<name>A0ABN6CXK6_9GAMM</name>
<dbReference type="PROSITE" id="PS50268">
    <property type="entry name" value="CADHERIN_2"/>
    <property type="match status" value="1"/>
</dbReference>
<feature type="domain" description="Cadherin" evidence="2">
    <location>
        <begin position="1502"/>
        <end position="1613"/>
    </location>
</feature>
<dbReference type="InterPro" id="IPR002126">
    <property type="entry name" value="Cadherin-like_dom"/>
</dbReference>
<evidence type="ECO:0000313" key="3">
    <source>
        <dbReference type="EMBL" id="BCN93696.1"/>
    </source>
</evidence>
<dbReference type="PANTHER" id="PTHR34720:SF9">
    <property type="entry name" value="BLR4714 PROTEIN"/>
    <property type="match status" value="1"/>
</dbReference>
<sequence length="2310" mass="240602">MSNVIATIMEIEGEVLAQNIAGELRLLDAGDKLYEGETIKTGSNGFVVLQLNSEDLVTIQGNQLIELNENVLADKVADQTDSIQQQSIEDVLAILEAGGDLTEQLEAPAAGIAGPGDAGGAMTLRLLSLAESEGAEYEEAGGVPIVARVVENVTPLEYSPDTFVAGATIEPTATQDPLPIEENAVPVAIDDSAITDEEQSVTIDVTQNDSMVDGATLTSATQGSNGTTQIVGDQIVYTPNTDFEGVDTFQYTITDEDGETSTATVTVTVNDEGAPLAVDDGATTDEEQSVTIDVTQNDSMIDGATLTSATQGSNGTTQIVGDQIVYTPNTDFEGVDTFQYTITDEDGETSTATVTVTVNDEGAPVAVDDGATTDEEQSVTIDVTQNDSMIDGATLTSATQGSNGTTQIVGDQIVYTPNTDFEGVDTFQYTITDEDGETSTATVTVTVNDEGAPVAVDDGATTDEEQSVTIDVTQNDSMIDGATLTSATQGSNGTTQIVGDQIVYTPNTDFEGVDTFQYTITDEDGETSTATVTVTVNDEGAPVAVDDGATTDEEQSVTIDVTQNDSMIDGATLTSATQGSNGTTQIVGDQIVYTPNTDFEGVDTFQYTITDEDGETSTATVTVTVNDEGAPLAVDDGATTDEEQSVTIDVTQNDSMIDGATLTSATQGSNGTTQIVGDQIVYTPNTDFEGVDTFQYTITDEDGETSTATVTVTVNDEGAPVAVDDGATTDEEQSVTIDVTQNDSMIDGATLTSATQGSNGTTQIVGDQIVYTPNTDFEGVDTFQYTITDEDGETSTATVTVTVNDEGAPLAVDDGATTDEEQSVTIDVTQNDSMIDGATLTSATQGSNGTTQIVGDQIVYTPNTDFEGVDTFQYTITDEDGETSTATVTVTVNDEGAPVAVDDGATTDEEQSVTIDVTQNDSMIDGATLTSATQGSNGTTQIVGDQIVYTPNTDFEGVDTFQYTITDEDGETSTATVTVTVNDEGAPLAVDDGATTDEEQSVTIDVTQNDSMIDGATLTSATQGSNGTTQIVGDQIVYTPNTDFEGVDTFQYTITDEDGETSTATVTVTVNDEGAPVAVDDGATTDEEQSVTIDVTQNDSMIDGATLTSATQGSNGTTQIVGDQIVYTPNTDFEGVDTFQYTITDEDGETSTATVTVTVNDEGAPVAVDDGATTDEEQSVTIDVTQNDSMIDGATLTSATQGSNGTTQIVGDQIVYTPNTDFEGVDTFQYTITDEDGETSTATVTVTVNDEGAPVAVDDGATTDEEQSVTIDVTQNDSMIDGATLTSATQGSNGTTQIVGDQIVYTPNTDFEGVDTFQYTITDEDGETSTATVTVTVNDEGAPVAVDDGATTDEEQSVTIDVTQNDSMIDGATLTSATQGSNGTTQIVGDQIVYTPNTDFEGVDTFQYTITDEDGETSTATVTVTVNDEGAPVAVDDGATTDEEQSVTIDVTQNDSMIDGATLTSATQGSNGTTQIVGDQIVYTPNTDFEGVDTFQYTITDEDGETSTATVTVTVNDEGAPVAVDDGATTDEEQSVTIDVTQNDSMIDGATLTSATQGSNGTTQIVGDQIVYTPNTDFEGVDTFQYTITDEDGETSTATVTVNVNPVNDPPVISEGVFATVDEANLSDGTQPNVTLLSDTVGNYISISDVDGGDGYWIDGVAVVNPDGSLTGNSVTTDFGTLVFTSFDGSQLNYNYVLNDNAELDVLHYDDTVTVRTDDGTTGGVEVKIAQIGDDAPLSFTPDAVVIQSDGSSTDSDALNFAIADGADGLGSVTFKTDINGNLADAPELYFDSGNGIEQIDWVLSANNTIATGVVNGTEVITVSLDGSSDSYSAVSNADGTFLAPGETLPTVNSALTIANSKDYSGAVNIGGSNVDIVVSGTGNVNTTPQDIGIGNQWINSGEELTISFYTNSTLSGSSDTLSFDGTPEPVPIVNFELVVYQDSGDGADFDVYVIDSSNNETLYGSYQNILEGSSISISSSNVVTDIVAVKVVGTDDKFSIQAGDLDYLNPSDLSFDMSIVGMDADNDSIDSSITIGIDQDDVSGVLINGQIIDGFVGGLAYETSSGITGFTSANGGFNYQAGDTITFSIGNVILASIAADELTDAMSDGKLFLQEIAGVEQTNLNDEYVENMAVLLQTLDSNADAQDGIQITAEMHETFSDDSFDLSSISGQELQTILIDNGLTPVSEEDAMAHVQDMLEELANIDSSEFEEHVVDALVDQEGDLDLSNIIVTEVVTETVVQTEANDESAPIPVEDLIYEQEAGEFSEEGTASGTQVALDTGMSADTPVADDSVQQLIDDELETEYSDG</sequence>
<dbReference type="RefSeq" id="WP_237261009.1">
    <property type="nucleotide sequence ID" value="NZ_AP024202.1"/>
</dbReference>
<evidence type="ECO:0000259" key="2">
    <source>
        <dbReference type="PROSITE" id="PS50268"/>
    </source>
</evidence>
<gene>
    <name evidence="3" type="ORF">THMIRHAM_14810</name>
</gene>
<keyword evidence="4" id="KW-1185">Reference proteome</keyword>
<proteinExistence type="predicted"/>
<evidence type="ECO:0000313" key="4">
    <source>
        <dbReference type="Proteomes" id="UP001054820"/>
    </source>
</evidence>
<dbReference type="PANTHER" id="PTHR34720">
    <property type="entry name" value="MICROCYSTIN DEPENDENT PROTEIN"/>
    <property type="match status" value="1"/>
</dbReference>
<dbReference type="Proteomes" id="UP001054820">
    <property type="component" value="Chromosome"/>
</dbReference>
<evidence type="ECO:0000256" key="1">
    <source>
        <dbReference type="SAM" id="MobiDB-lite"/>
    </source>
</evidence>